<evidence type="ECO:0000259" key="12">
    <source>
        <dbReference type="PROSITE" id="PS00028"/>
    </source>
</evidence>
<keyword evidence="5" id="KW-0479">Metal-binding</keyword>
<evidence type="ECO:0000256" key="7">
    <source>
        <dbReference type="ARBA" id="ARBA00022786"/>
    </source>
</evidence>
<evidence type="ECO:0000256" key="1">
    <source>
        <dbReference type="ARBA" id="ARBA00000900"/>
    </source>
</evidence>
<protein>
    <recommendedName>
        <fullName evidence="3">RING-type E3 ubiquitin transferase</fullName>
        <ecNumber evidence="3">2.3.2.27</ecNumber>
    </recommendedName>
</protein>
<evidence type="ECO:0000256" key="2">
    <source>
        <dbReference type="ARBA" id="ARBA00004123"/>
    </source>
</evidence>
<keyword evidence="9" id="KW-0539">Nucleus</keyword>
<dbReference type="PROSITE" id="PS00518">
    <property type="entry name" value="ZF_RING_1"/>
    <property type="match status" value="1"/>
</dbReference>
<dbReference type="PANTHER" id="PTHR13480">
    <property type="entry name" value="E3 UBIQUITIN-PROTEIN LIGASE HAKAI-RELATED"/>
    <property type="match status" value="1"/>
</dbReference>
<dbReference type="PANTHER" id="PTHR13480:SF0">
    <property type="entry name" value="E3 UBIQUITIN-PROTEIN LIGASE HAKAI"/>
    <property type="match status" value="1"/>
</dbReference>
<feature type="region of interest" description="Disordered" evidence="11">
    <location>
        <begin position="388"/>
        <end position="443"/>
    </location>
</feature>
<evidence type="ECO:0000256" key="11">
    <source>
        <dbReference type="SAM" id="MobiDB-lite"/>
    </source>
</evidence>
<dbReference type="InterPro" id="IPR013087">
    <property type="entry name" value="Znf_C2H2_type"/>
</dbReference>
<evidence type="ECO:0000256" key="9">
    <source>
        <dbReference type="ARBA" id="ARBA00023242"/>
    </source>
</evidence>
<feature type="region of interest" description="Disordered" evidence="11">
    <location>
        <begin position="158"/>
        <end position="182"/>
    </location>
</feature>
<keyword evidence="6" id="KW-0863">Zinc-finger</keyword>
<dbReference type="FunFam" id="3.30.40.10:FF:000280">
    <property type="entry name" value="E3 ubiquitin-protein ligase Hakai"/>
    <property type="match status" value="1"/>
</dbReference>
<evidence type="ECO:0000256" key="6">
    <source>
        <dbReference type="ARBA" id="ARBA00022771"/>
    </source>
</evidence>
<comment type="subcellular location">
    <subcellularLocation>
        <location evidence="2">Nucleus</location>
    </subcellularLocation>
</comment>
<dbReference type="InterPro" id="IPR040383">
    <property type="entry name" value="HAKAI/CBLL2"/>
</dbReference>
<name>A0ABD1TAX7_9LAMI</name>
<comment type="catalytic activity">
    <reaction evidence="1">
        <text>S-ubiquitinyl-[E2 ubiquitin-conjugating enzyme]-L-cysteine + [acceptor protein]-L-lysine = [E2 ubiquitin-conjugating enzyme]-L-cysteine + N(6)-ubiquitinyl-[acceptor protein]-L-lysine.</text>
        <dbReference type="EC" id="2.3.2.27"/>
    </reaction>
</comment>
<dbReference type="InterPro" id="IPR013083">
    <property type="entry name" value="Znf_RING/FYVE/PHD"/>
</dbReference>
<feature type="compositionally biased region" description="Pro residues" evidence="11">
    <location>
        <begin position="393"/>
        <end position="406"/>
    </location>
</feature>
<sequence length="443" mass="48123">MLQIRLSKPASEGGGGAKSLLEDTVTVACPDHLVLADLPVAKSLGSASENALLKNVGRRSRRQLGDRVHFCVRCDFPIAIYGRLSPCDHAFCLDCARSDSICYLCDERVQKIQTIKMMEGIFVCAAPHCLKSFLSKTEFKSHIIENHADLLHTIREKEGNESEATSARKSSASDSTVQAPLRPIFPSGSSFQFHDRELQRPQSSDQPPPRPVMPMSPFPGQILNHPSELQPDNNQAQIFDRPGPQNQFPQQTFDSLGGLQPNPVPINPVLAPPQFGYPPYAPNGTQQFYGTSYDMPRPDSTPEVGSEQGSLLGFAPGPAGAMNFAENYPRPWNLGPATGHFEPPLVGQGDYGRSMGILPPNLPPSASKGMEHGQGGHFVDMRDGKVMMAPQPMSLPPPPPPLPPPHLSQLQRGRSYSGDASHDGSPGFGWQHEKRDSFGSGQD</sequence>
<dbReference type="GO" id="GO:0005634">
    <property type="term" value="C:nucleus"/>
    <property type="evidence" value="ECO:0007669"/>
    <property type="project" value="UniProtKB-SubCell"/>
</dbReference>
<keyword evidence="8" id="KW-0862">Zinc</keyword>
<keyword evidence="4" id="KW-0808">Transferase</keyword>
<reference evidence="14" key="1">
    <citation type="submission" date="2024-07" db="EMBL/GenBank/DDBJ databases">
        <title>Two chromosome-level genome assemblies of Korean endemic species Abeliophyllum distichum and Forsythia ovata (Oleaceae).</title>
        <authorList>
            <person name="Jang H."/>
        </authorList>
    </citation>
    <scope>NUCLEOTIDE SEQUENCE [LARGE SCALE GENOMIC DNA]</scope>
</reference>
<dbReference type="EMBL" id="JBFOLJ010000009">
    <property type="protein sequence ID" value="KAL2509896.1"/>
    <property type="molecule type" value="Genomic_DNA"/>
</dbReference>
<proteinExistence type="inferred from homology"/>
<evidence type="ECO:0000256" key="4">
    <source>
        <dbReference type="ARBA" id="ARBA00022679"/>
    </source>
</evidence>
<dbReference type="Proteomes" id="UP001604277">
    <property type="component" value="Unassembled WGS sequence"/>
</dbReference>
<comment type="caution">
    <text evidence="13">The sequence shown here is derived from an EMBL/GenBank/DDBJ whole genome shotgun (WGS) entry which is preliminary data.</text>
</comment>
<dbReference type="CDD" id="cd16508">
    <property type="entry name" value="RING-HC_HAKAI-like"/>
    <property type="match status" value="1"/>
</dbReference>
<evidence type="ECO:0000313" key="14">
    <source>
        <dbReference type="Proteomes" id="UP001604277"/>
    </source>
</evidence>
<feature type="domain" description="C2H2-type" evidence="12">
    <location>
        <begin position="124"/>
        <end position="147"/>
    </location>
</feature>
<feature type="compositionally biased region" description="Pro residues" evidence="11">
    <location>
        <begin position="206"/>
        <end position="217"/>
    </location>
</feature>
<organism evidence="13 14">
    <name type="scientific">Forsythia ovata</name>
    <dbReference type="NCBI Taxonomy" id="205694"/>
    <lineage>
        <taxon>Eukaryota</taxon>
        <taxon>Viridiplantae</taxon>
        <taxon>Streptophyta</taxon>
        <taxon>Embryophyta</taxon>
        <taxon>Tracheophyta</taxon>
        <taxon>Spermatophyta</taxon>
        <taxon>Magnoliopsida</taxon>
        <taxon>eudicotyledons</taxon>
        <taxon>Gunneridae</taxon>
        <taxon>Pentapetalae</taxon>
        <taxon>asterids</taxon>
        <taxon>lamiids</taxon>
        <taxon>Lamiales</taxon>
        <taxon>Oleaceae</taxon>
        <taxon>Forsythieae</taxon>
        <taxon>Forsythia</taxon>
    </lineage>
</organism>
<dbReference type="PROSITE" id="PS00028">
    <property type="entry name" value="ZINC_FINGER_C2H2_1"/>
    <property type="match status" value="1"/>
</dbReference>
<dbReference type="AlphaFoldDB" id="A0ABD1TAX7"/>
<dbReference type="Gene3D" id="3.30.40.10">
    <property type="entry name" value="Zinc/RING finger domain, C3HC4 (zinc finger)"/>
    <property type="match status" value="1"/>
</dbReference>
<dbReference type="GO" id="GO:0008270">
    <property type="term" value="F:zinc ion binding"/>
    <property type="evidence" value="ECO:0007669"/>
    <property type="project" value="UniProtKB-KW"/>
</dbReference>
<evidence type="ECO:0000256" key="5">
    <source>
        <dbReference type="ARBA" id="ARBA00022723"/>
    </source>
</evidence>
<dbReference type="InterPro" id="IPR040380">
    <property type="entry name" value="HAKAI-like_RING-HC"/>
</dbReference>
<evidence type="ECO:0000256" key="3">
    <source>
        <dbReference type="ARBA" id="ARBA00012483"/>
    </source>
</evidence>
<dbReference type="EC" id="2.3.2.27" evidence="3"/>
<evidence type="ECO:0000256" key="10">
    <source>
        <dbReference type="ARBA" id="ARBA00038499"/>
    </source>
</evidence>
<evidence type="ECO:0000313" key="13">
    <source>
        <dbReference type="EMBL" id="KAL2509896.1"/>
    </source>
</evidence>
<dbReference type="GO" id="GO:0061630">
    <property type="term" value="F:ubiquitin protein ligase activity"/>
    <property type="evidence" value="ECO:0007669"/>
    <property type="project" value="UniProtKB-EC"/>
</dbReference>
<feature type="region of interest" description="Disordered" evidence="11">
    <location>
        <begin position="196"/>
        <end position="229"/>
    </location>
</feature>
<comment type="similarity">
    <text evidence="10">Belongs to the Hakai family.</text>
</comment>
<gene>
    <name evidence="13" type="ORF">Fot_33543</name>
</gene>
<dbReference type="InterPro" id="IPR017907">
    <property type="entry name" value="Znf_RING_CS"/>
</dbReference>
<feature type="compositionally biased region" description="Polar residues" evidence="11">
    <location>
        <begin position="162"/>
        <end position="178"/>
    </location>
</feature>
<keyword evidence="7" id="KW-0833">Ubl conjugation pathway</keyword>
<accession>A0ABD1TAX7</accession>
<evidence type="ECO:0000256" key="8">
    <source>
        <dbReference type="ARBA" id="ARBA00022833"/>
    </source>
</evidence>
<keyword evidence="14" id="KW-1185">Reference proteome</keyword>